<dbReference type="InterPro" id="IPR037682">
    <property type="entry name" value="TonB_C"/>
</dbReference>
<protein>
    <recommendedName>
        <fullName evidence="2">TonB C-terminal domain-containing protein</fullName>
    </recommendedName>
</protein>
<reference evidence="3 4" key="1">
    <citation type="journal article" date="2012" name="J. Bacteriol.">
        <title>Genome sequence of benzo(a)pyrene-degrading bacterium Novosphingobium pentaromativorans US6-1.</title>
        <authorList>
            <person name="Luo Y.R."/>
            <person name="Kang S.G."/>
            <person name="Kim S.J."/>
            <person name="Kim M.R."/>
            <person name="Li N."/>
            <person name="Lee J.H."/>
            <person name="Kwon K.K."/>
        </authorList>
    </citation>
    <scope>NUCLEOTIDE SEQUENCE [LARGE SCALE GENOMIC DNA]</scope>
    <source>
        <strain evidence="3 4">US6-1</strain>
    </source>
</reference>
<proteinExistence type="predicted"/>
<dbReference type="PATRIC" id="fig|1088721.3.peg.2559"/>
<dbReference type="EMBL" id="AGFM01000038">
    <property type="protein sequence ID" value="EHJ60459.1"/>
    <property type="molecule type" value="Genomic_DNA"/>
</dbReference>
<dbReference type="Gene3D" id="3.30.1150.10">
    <property type="match status" value="1"/>
</dbReference>
<evidence type="ECO:0000259" key="2">
    <source>
        <dbReference type="Pfam" id="PF03544"/>
    </source>
</evidence>
<keyword evidence="4" id="KW-1185">Reference proteome</keyword>
<dbReference type="STRING" id="1088721.JI59_07120"/>
<name>G6EE18_9SPHN</name>
<dbReference type="SUPFAM" id="SSF74653">
    <property type="entry name" value="TolA/TonB C-terminal domain"/>
    <property type="match status" value="1"/>
</dbReference>
<feature type="compositionally biased region" description="Gly residues" evidence="1">
    <location>
        <begin position="134"/>
        <end position="158"/>
    </location>
</feature>
<dbReference type="OrthoDB" id="7390536at2"/>
<accession>G6EE18</accession>
<feature type="domain" description="TonB C-terminal" evidence="2">
    <location>
        <begin position="180"/>
        <end position="247"/>
    </location>
</feature>
<gene>
    <name evidence="3" type="ORF">NSU_2589</name>
</gene>
<sequence>MEQVRTASMRTPRRERTFAALASAAIVAGGLAALVTGLAVKLPLPALPAALETVITTRNLPKKPPPRETPTPSPRTPHEDSGSASPPDRGARASPVFAPTTRKTPLVEPPAIRAAAEPESGSSAKAGTSDRAGSGRGAGGKGEGSSTGGAGQGYGSGSGYRRPAAFPKQVSGKLRFTDLPRDLRKSREGAELTLRYRIGVDGRARQCHIVVSSGRPELDAHTCNTIVSRFRFKPARNEMGEPVPFEMTEIHGWDDVKE</sequence>
<dbReference type="Pfam" id="PF03544">
    <property type="entry name" value="TonB_C"/>
    <property type="match status" value="1"/>
</dbReference>
<feature type="compositionally biased region" description="Low complexity" evidence="1">
    <location>
        <begin position="109"/>
        <end position="119"/>
    </location>
</feature>
<evidence type="ECO:0000313" key="3">
    <source>
        <dbReference type="EMBL" id="EHJ60459.1"/>
    </source>
</evidence>
<feature type="region of interest" description="Disordered" evidence="1">
    <location>
        <begin position="57"/>
        <end position="166"/>
    </location>
</feature>
<organism evidence="3 4">
    <name type="scientific">Novosphingobium pentaromativorans US6-1</name>
    <dbReference type="NCBI Taxonomy" id="1088721"/>
    <lineage>
        <taxon>Bacteria</taxon>
        <taxon>Pseudomonadati</taxon>
        <taxon>Pseudomonadota</taxon>
        <taxon>Alphaproteobacteria</taxon>
        <taxon>Sphingomonadales</taxon>
        <taxon>Sphingomonadaceae</taxon>
        <taxon>Novosphingobium</taxon>
    </lineage>
</organism>
<dbReference type="GO" id="GO:0055085">
    <property type="term" value="P:transmembrane transport"/>
    <property type="evidence" value="ECO:0007669"/>
    <property type="project" value="InterPro"/>
</dbReference>
<evidence type="ECO:0000256" key="1">
    <source>
        <dbReference type="SAM" id="MobiDB-lite"/>
    </source>
</evidence>
<dbReference type="eggNOG" id="COG0810">
    <property type="taxonomic scope" value="Bacteria"/>
</dbReference>
<evidence type="ECO:0000313" key="4">
    <source>
        <dbReference type="Proteomes" id="UP000004030"/>
    </source>
</evidence>
<dbReference type="Proteomes" id="UP000004030">
    <property type="component" value="Unassembled WGS sequence"/>
</dbReference>
<dbReference type="AlphaFoldDB" id="G6EE18"/>
<comment type="caution">
    <text evidence="3">The sequence shown here is derived from an EMBL/GenBank/DDBJ whole genome shotgun (WGS) entry which is preliminary data.</text>
</comment>